<comment type="caution">
    <text evidence="1">The sequence shown here is derived from an EMBL/GenBank/DDBJ whole genome shotgun (WGS) entry which is preliminary data.</text>
</comment>
<protein>
    <recommendedName>
        <fullName evidence="3">Integron-associated effector binding protein domain-containing protein</fullName>
    </recommendedName>
</protein>
<keyword evidence="2" id="KW-1185">Reference proteome</keyword>
<organism evidence="1 2">
    <name type="scientific">Lapidilactobacillus concavus DSM 17758</name>
    <dbReference type="NCBI Taxonomy" id="1423735"/>
    <lineage>
        <taxon>Bacteria</taxon>
        <taxon>Bacillati</taxon>
        <taxon>Bacillota</taxon>
        <taxon>Bacilli</taxon>
        <taxon>Lactobacillales</taxon>
        <taxon>Lactobacillaceae</taxon>
        <taxon>Lapidilactobacillus</taxon>
    </lineage>
</organism>
<dbReference type="EMBL" id="AZFX01000059">
    <property type="protein sequence ID" value="KRM09092.1"/>
    <property type="molecule type" value="Genomic_DNA"/>
</dbReference>
<evidence type="ECO:0008006" key="3">
    <source>
        <dbReference type="Google" id="ProtNLM"/>
    </source>
</evidence>
<evidence type="ECO:0000313" key="1">
    <source>
        <dbReference type="EMBL" id="KRM09092.1"/>
    </source>
</evidence>
<dbReference type="Proteomes" id="UP000051315">
    <property type="component" value="Unassembled WGS sequence"/>
</dbReference>
<evidence type="ECO:0000313" key="2">
    <source>
        <dbReference type="Proteomes" id="UP000051315"/>
    </source>
</evidence>
<accession>A0A0R1VZS0</accession>
<sequence length="177" mass="19790">MQKMSVVQVPPLKIIGQVALATNIDVNGSFYTAWQDFQADQTTAKVDDQLLKTFGETNRVGLVVYAPESYQYWTGISVPQDFEVPASWHAFDLPAGSAFKMSSSTPEFLPQIPVNFTLEKVFDQAKKEAVVLPESLGHAQQPYFLEKVTFKSIDDADKQVYFVYISPEIEALEDDLG</sequence>
<dbReference type="STRING" id="1423735.FC15_GL001739"/>
<name>A0A0R1VZS0_9LACO</name>
<dbReference type="PATRIC" id="fig|1423735.3.peg.1807"/>
<reference evidence="1 2" key="1">
    <citation type="journal article" date="2015" name="Genome Announc.">
        <title>Expanding the biotechnology potential of lactobacilli through comparative genomics of 213 strains and associated genera.</title>
        <authorList>
            <person name="Sun Z."/>
            <person name="Harris H.M."/>
            <person name="McCann A."/>
            <person name="Guo C."/>
            <person name="Argimon S."/>
            <person name="Zhang W."/>
            <person name="Yang X."/>
            <person name="Jeffery I.B."/>
            <person name="Cooney J.C."/>
            <person name="Kagawa T.F."/>
            <person name="Liu W."/>
            <person name="Song Y."/>
            <person name="Salvetti E."/>
            <person name="Wrobel A."/>
            <person name="Rasinkangas P."/>
            <person name="Parkhill J."/>
            <person name="Rea M.C."/>
            <person name="O'Sullivan O."/>
            <person name="Ritari J."/>
            <person name="Douillard F.P."/>
            <person name="Paul Ross R."/>
            <person name="Yang R."/>
            <person name="Briner A.E."/>
            <person name="Felis G.E."/>
            <person name="de Vos W.M."/>
            <person name="Barrangou R."/>
            <person name="Klaenhammer T.R."/>
            <person name="Caufield P.W."/>
            <person name="Cui Y."/>
            <person name="Zhang H."/>
            <person name="O'Toole P.W."/>
        </authorList>
    </citation>
    <scope>NUCLEOTIDE SEQUENCE [LARGE SCALE GENOMIC DNA]</scope>
    <source>
        <strain evidence="1 2">DSM 17758</strain>
    </source>
</reference>
<dbReference type="AlphaFoldDB" id="A0A0R1VZS0"/>
<proteinExistence type="predicted"/>
<gene>
    <name evidence="1" type="ORF">FC15_GL001739</name>
</gene>